<name>A0ABN8J0U0_9NEOP</name>
<dbReference type="EMBL" id="OW152816">
    <property type="protein sequence ID" value="CAH2066625.1"/>
    <property type="molecule type" value="Genomic_DNA"/>
</dbReference>
<evidence type="ECO:0000313" key="2">
    <source>
        <dbReference type="Proteomes" id="UP000837857"/>
    </source>
</evidence>
<proteinExistence type="predicted"/>
<sequence>MKFLKEHTFFRRGHLSPEVGRCRCRDNFPLNPGFSGAIKGLPFRPTVRRHGEGLLLLPVELLRRRR</sequence>
<accession>A0ABN8J0U0</accession>
<gene>
    <name evidence="1" type="ORF">IPOD504_LOCUS13512</name>
</gene>
<protein>
    <submittedName>
        <fullName evidence="1">Uncharacterized protein</fullName>
    </submittedName>
</protein>
<reference evidence="1" key="1">
    <citation type="submission" date="2022-03" db="EMBL/GenBank/DDBJ databases">
        <authorList>
            <person name="Martin H S."/>
        </authorList>
    </citation>
    <scope>NUCLEOTIDE SEQUENCE</scope>
</reference>
<organism evidence="1 2">
    <name type="scientific">Iphiclides podalirius</name>
    <name type="common">scarce swallowtail</name>
    <dbReference type="NCBI Taxonomy" id="110791"/>
    <lineage>
        <taxon>Eukaryota</taxon>
        <taxon>Metazoa</taxon>
        <taxon>Ecdysozoa</taxon>
        <taxon>Arthropoda</taxon>
        <taxon>Hexapoda</taxon>
        <taxon>Insecta</taxon>
        <taxon>Pterygota</taxon>
        <taxon>Neoptera</taxon>
        <taxon>Endopterygota</taxon>
        <taxon>Lepidoptera</taxon>
        <taxon>Glossata</taxon>
        <taxon>Ditrysia</taxon>
        <taxon>Papilionoidea</taxon>
        <taxon>Papilionidae</taxon>
        <taxon>Papilioninae</taxon>
        <taxon>Iphiclides</taxon>
    </lineage>
</organism>
<evidence type="ECO:0000313" key="1">
    <source>
        <dbReference type="EMBL" id="CAH2066625.1"/>
    </source>
</evidence>
<feature type="non-terminal residue" evidence="1">
    <location>
        <position position="66"/>
    </location>
</feature>
<keyword evidence="2" id="KW-1185">Reference proteome</keyword>
<dbReference type="Proteomes" id="UP000837857">
    <property type="component" value="Chromosome 4"/>
</dbReference>